<feature type="compositionally biased region" description="Polar residues" evidence="1">
    <location>
        <begin position="85"/>
        <end position="106"/>
    </location>
</feature>
<protein>
    <submittedName>
        <fullName evidence="2">Uncharacterized protein</fullName>
    </submittedName>
</protein>
<comment type="caution">
    <text evidence="2">The sequence shown here is derived from an EMBL/GenBank/DDBJ whole genome shotgun (WGS) entry which is preliminary data.</text>
</comment>
<dbReference type="AlphaFoldDB" id="A0A218Z9P5"/>
<feature type="compositionally biased region" description="Basic and acidic residues" evidence="1">
    <location>
        <begin position="1"/>
        <end position="11"/>
    </location>
</feature>
<reference evidence="2 3" key="1">
    <citation type="submission" date="2017-04" db="EMBL/GenBank/DDBJ databases">
        <title>Draft genome sequence of Marssonina coronaria NL1: causal agent of apple blotch.</title>
        <authorList>
            <person name="Cheng Q."/>
        </authorList>
    </citation>
    <scope>NUCLEOTIDE SEQUENCE [LARGE SCALE GENOMIC DNA]</scope>
    <source>
        <strain evidence="2 3">NL1</strain>
    </source>
</reference>
<accession>A0A218Z9P5</accession>
<gene>
    <name evidence="2" type="ORF">B2J93_1341</name>
</gene>
<feature type="compositionally biased region" description="Basic and acidic residues" evidence="1">
    <location>
        <begin position="122"/>
        <end position="131"/>
    </location>
</feature>
<feature type="compositionally biased region" description="Low complexity" evidence="1">
    <location>
        <begin position="28"/>
        <end position="46"/>
    </location>
</feature>
<sequence length="131" mass="13876">MVDRTPDRETKPPTPVSRHPSHGTSLIHRPASLRRAAPHPSAARSAFLGPARRIPFPGGSMPITTCGLPACDAGFRSLIPPMPPSQDQSGEKSSSQLPPGPTASTRPESRPDQRAAGGTRHPSPDQKARPE</sequence>
<name>A0A218Z9P5_9HELO</name>
<proteinExistence type="predicted"/>
<keyword evidence="3" id="KW-1185">Reference proteome</keyword>
<feature type="region of interest" description="Disordered" evidence="1">
    <location>
        <begin position="1"/>
        <end position="131"/>
    </location>
</feature>
<dbReference type="Proteomes" id="UP000242519">
    <property type="component" value="Unassembled WGS sequence"/>
</dbReference>
<evidence type="ECO:0000313" key="3">
    <source>
        <dbReference type="Proteomes" id="UP000242519"/>
    </source>
</evidence>
<evidence type="ECO:0000313" key="2">
    <source>
        <dbReference type="EMBL" id="OWP04482.1"/>
    </source>
</evidence>
<dbReference type="EMBL" id="MZNU01000102">
    <property type="protein sequence ID" value="OWP04482.1"/>
    <property type="molecule type" value="Genomic_DNA"/>
</dbReference>
<evidence type="ECO:0000256" key="1">
    <source>
        <dbReference type="SAM" id="MobiDB-lite"/>
    </source>
</evidence>
<organism evidence="2 3">
    <name type="scientific">Diplocarpon coronariae</name>
    <dbReference type="NCBI Taxonomy" id="2795749"/>
    <lineage>
        <taxon>Eukaryota</taxon>
        <taxon>Fungi</taxon>
        <taxon>Dikarya</taxon>
        <taxon>Ascomycota</taxon>
        <taxon>Pezizomycotina</taxon>
        <taxon>Leotiomycetes</taxon>
        <taxon>Helotiales</taxon>
        <taxon>Drepanopezizaceae</taxon>
        <taxon>Diplocarpon</taxon>
    </lineage>
</organism>
<dbReference type="InParanoid" id="A0A218Z9P5"/>